<comment type="caution">
    <text evidence="1">The sequence shown here is derived from an EMBL/GenBank/DDBJ whole genome shotgun (WGS) entry which is preliminary data.</text>
</comment>
<dbReference type="AlphaFoldDB" id="A0A368YIP3"/>
<evidence type="ECO:0000313" key="2">
    <source>
        <dbReference type="Proteomes" id="UP000253324"/>
    </source>
</evidence>
<dbReference type="EMBL" id="QPJM01000015">
    <property type="protein sequence ID" value="RCW80100.1"/>
    <property type="molecule type" value="Genomic_DNA"/>
</dbReference>
<dbReference type="Proteomes" id="UP000253324">
    <property type="component" value="Unassembled WGS sequence"/>
</dbReference>
<organism evidence="1 2">
    <name type="scientific">Phyllobacterium bourgognense</name>
    <dbReference type="NCBI Taxonomy" id="314236"/>
    <lineage>
        <taxon>Bacteria</taxon>
        <taxon>Pseudomonadati</taxon>
        <taxon>Pseudomonadota</taxon>
        <taxon>Alphaproteobacteria</taxon>
        <taxon>Hyphomicrobiales</taxon>
        <taxon>Phyllobacteriaceae</taxon>
        <taxon>Phyllobacterium</taxon>
    </lineage>
</organism>
<evidence type="ECO:0000313" key="1">
    <source>
        <dbReference type="EMBL" id="RCW80100.1"/>
    </source>
</evidence>
<accession>A0A368YIP3</accession>
<gene>
    <name evidence="1" type="ORF">C7476_11565</name>
</gene>
<protein>
    <submittedName>
        <fullName evidence="1">Uncharacterized protein</fullName>
    </submittedName>
</protein>
<proteinExistence type="predicted"/>
<keyword evidence="2" id="KW-1185">Reference proteome</keyword>
<name>A0A368YIP3_9HYPH</name>
<sequence length="59" mass="6441">MFEGPLGLKKFARVVIATFALADFSAVTKIPTNLLSPGGTIVVWRGSLLTRHMGWRIPT</sequence>
<reference evidence="1 2" key="1">
    <citation type="submission" date="2018-07" db="EMBL/GenBank/DDBJ databases">
        <title>Genomic Encyclopedia of Type Strains, Phase III (KMG-III): the genomes of soil and plant-associated and newly described type strains.</title>
        <authorList>
            <person name="Whitman W."/>
        </authorList>
    </citation>
    <scope>NUCLEOTIDE SEQUENCE [LARGE SCALE GENOMIC DNA]</scope>
    <source>
        <strain evidence="1 2">31-25a</strain>
    </source>
</reference>